<dbReference type="AlphaFoldDB" id="A0A0B2URH6"/>
<evidence type="ECO:0000313" key="1">
    <source>
        <dbReference type="EMBL" id="KHN71732.1"/>
    </source>
</evidence>
<reference evidence="1 2" key="1">
    <citation type="submission" date="2014-11" db="EMBL/GenBank/DDBJ databases">
        <title>Genetic blueprint of the zoonotic pathogen Toxocara canis.</title>
        <authorList>
            <person name="Zhu X.-Q."/>
            <person name="Korhonen P.K."/>
            <person name="Cai H."/>
            <person name="Young N.D."/>
            <person name="Nejsum P."/>
            <person name="von Samson-Himmelstjerna G."/>
            <person name="Boag P.R."/>
            <person name="Tan P."/>
            <person name="Li Q."/>
            <person name="Min J."/>
            <person name="Yang Y."/>
            <person name="Wang X."/>
            <person name="Fang X."/>
            <person name="Hall R.S."/>
            <person name="Hofmann A."/>
            <person name="Sternberg P.W."/>
            <person name="Jex A.R."/>
            <person name="Gasser R.B."/>
        </authorList>
    </citation>
    <scope>NUCLEOTIDE SEQUENCE [LARGE SCALE GENOMIC DNA]</scope>
    <source>
        <strain evidence="1">PN_DK_2014</strain>
    </source>
</reference>
<comment type="caution">
    <text evidence="1">The sequence shown here is derived from an EMBL/GenBank/DDBJ whole genome shotgun (WGS) entry which is preliminary data.</text>
</comment>
<proteinExistence type="predicted"/>
<evidence type="ECO:0000313" key="2">
    <source>
        <dbReference type="Proteomes" id="UP000031036"/>
    </source>
</evidence>
<keyword evidence="2" id="KW-1185">Reference proteome</keyword>
<dbReference type="Proteomes" id="UP000031036">
    <property type="component" value="Unassembled WGS sequence"/>
</dbReference>
<gene>
    <name evidence="1" type="ORF">Tcan_01438</name>
</gene>
<accession>A0A0B2URH6</accession>
<name>A0A0B2URH6_TOXCA</name>
<organism evidence="1 2">
    <name type="scientific">Toxocara canis</name>
    <name type="common">Canine roundworm</name>
    <dbReference type="NCBI Taxonomy" id="6265"/>
    <lineage>
        <taxon>Eukaryota</taxon>
        <taxon>Metazoa</taxon>
        <taxon>Ecdysozoa</taxon>
        <taxon>Nematoda</taxon>
        <taxon>Chromadorea</taxon>
        <taxon>Rhabditida</taxon>
        <taxon>Spirurina</taxon>
        <taxon>Ascaridomorpha</taxon>
        <taxon>Ascaridoidea</taxon>
        <taxon>Toxocaridae</taxon>
        <taxon>Toxocara</taxon>
    </lineage>
</organism>
<dbReference type="EMBL" id="JPKZ01020809">
    <property type="protein sequence ID" value="KHN71732.1"/>
    <property type="molecule type" value="Genomic_DNA"/>
</dbReference>
<protein>
    <submittedName>
        <fullName evidence="1">Uncharacterized protein</fullName>
    </submittedName>
</protein>
<sequence length="183" mass="20630">MWQSLAARVFAGFVTHASMQEGNHFNDTILFNVFSDIRDDPYYGDGPNVATAHTIRTQSMGSFITLLGTVTMVYDDILIFATPATSRERAFFSHHGASSKYFCVQSDSIWLRRAEAEDVKASTLPLEESSEQESKIAIIKSISQQEVQDVWPVHKVVRVVQEYAIVKRQNPFAPRLSMASYEC</sequence>